<dbReference type="AlphaFoldDB" id="A0A413VYD3"/>
<sequence length="335" mass="37910">MRIIFLMKIRVDGGYINYNPSTDNGEYCYYIQDHIGNNRVILSETRGVIQYADYYPYGIPFSEIPMEEDNFLHAGKELEKMHGLYWYDNGKRWYDPILCRFTTMDPLCEKYYDKNPYSYCADNPMRYGDVNGDSISVTQEYRGKLNSTLSSVFGDYSIGFSYSDTGMLTFSGSTKGMTKDQKTVLKGLNKVMNESVVTNIVYGENAEIMDTAGNTITLDASKGGGAVAVLASENSTLKQNTILINPSINTQATVYAVTPAYYVTPIIPDNGPRFIKETISQGVNDVTFHEIGHVIYQGKAQNNVINYHNRVRRILNLAPRPYDETHNRNVKRGVY</sequence>
<accession>A0A413VYD3</accession>
<dbReference type="PANTHER" id="PTHR32305:SF15">
    <property type="entry name" value="PROTEIN RHSA-RELATED"/>
    <property type="match status" value="1"/>
</dbReference>
<gene>
    <name evidence="1" type="ORF">DW888_01900</name>
</gene>
<evidence type="ECO:0008006" key="3">
    <source>
        <dbReference type="Google" id="ProtNLM"/>
    </source>
</evidence>
<dbReference type="RefSeq" id="WP_122200744.1">
    <property type="nucleotide sequence ID" value="NZ_CABJFV010000001.1"/>
</dbReference>
<dbReference type="InterPro" id="IPR022385">
    <property type="entry name" value="Rhs_assc_core"/>
</dbReference>
<dbReference type="InterPro" id="IPR050708">
    <property type="entry name" value="T6SS_VgrG/RHS"/>
</dbReference>
<evidence type="ECO:0000313" key="1">
    <source>
        <dbReference type="EMBL" id="RHB38582.1"/>
    </source>
</evidence>
<dbReference type="Proteomes" id="UP000284379">
    <property type="component" value="Unassembled WGS sequence"/>
</dbReference>
<name>A0A413VYD3_9BACE</name>
<reference evidence="1 2" key="1">
    <citation type="submission" date="2018-08" db="EMBL/GenBank/DDBJ databases">
        <title>A genome reference for cultivated species of the human gut microbiota.</title>
        <authorList>
            <person name="Zou Y."/>
            <person name="Xue W."/>
            <person name="Luo G."/>
        </authorList>
    </citation>
    <scope>NUCLEOTIDE SEQUENCE [LARGE SCALE GENOMIC DNA]</scope>
    <source>
        <strain evidence="1 2">AM40-30BH</strain>
    </source>
</reference>
<dbReference type="EMBL" id="QSGO01000001">
    <property type="protein sequence ID" value="RHB38582.1"/>
    <property type="molecule type" value="Genomic_DNA"/>
</dbReference>
<dbReference type="PANTHER" id="PTHR32305">
    <property type="match status" value="1"/>
</dbReference>
<proteinExistence type="predicted"/>
<dbReference type="NCBIfam" id="TIGR03696">
    <property type="entry name" value="Rhs_assc_core"/>
    <property type="match status" value="1"/>
</dbReference>
<comment type="caution">
    <text evidence="1">The sequence shown here is derived from an EMBL/GenBank/DDBJ whole genome shotgun (WGS) entry which is preliminary data.</text>
</comment>
<dbReference type="Gene3D" id="2.180.10.10">
    <property type="entry name" value="RHS repeat-associated core"/>
    <property type="match status" value="1"/>
</dbReference>
<evidence type="ECO:0000313" key="2">
    <source>
        <dbReference type="Proteomes" id="UP000284379"/>
    </source>
</evidence>
<organism evidence="1 2">
    <name type="scientific">Bacteroides nordii</name>
    <dbReference type="NCBI Taxonomy" id="291645"/>
    <lineage>
        <taxon>Bacteria</taxon>
        <taxon>Pseudomonadati</taxon>
        <taxon>Bacteroidota</taxon>
        <taxon>Bacteroidia</taxon>
        <taxon>Bacteroidales</taxon>
        <taxon>Bacteroidaceae</taxon>
        <taxon>Bacteroides</taxon>
    </lineage>
</organism>
<protein>
    <recommendedName>
        <fullName evidence="3">RHS repeat-associated core domain-containing protein</fullName>
    </recommendedName>
</protein>